<dbReference type="AlphaFoldDB" id="A0A3L6R0W6"/>
<feature type="compositionally biased region" description="Acidic residues" evidence="1">
    <location>
        <begin position="66"/>
        <end position="92"/>
    </location>
</feature>
<dbReference type="Proteomes" id="UP000275267">
    <property type="component" value="Unassembled WGS sequence"/>
</dbReference>
<evidence type="ECO:0000256" key="1">
    <source>
        <dbReference type="SAM" id="MobiDB-lite"/>
    </source>
</evidence>
<sequence>MEDVACRVAVAELRGAAAVDRAFEELLAGLDHQTLHPEVAPETRCAEEGDRLDGVEFLLRVVFVDSFEEDDEESEPEPDNEETESDMELDEESWNRGRSEAATGGTGTTRPSSAATTTAAASSRRGCLTAPSRGRAAAQQGLLFPRPAPLPAEAGLVSDSSASESGSPRVEERVAAMERASHDMARASGRKRASCGVLTAATVGGSSDCRAGGRGHQRRLRRSSRDRKGTPARTAADSIPVGVSAAGGTPGGAKRRGVGMSGRAWTRRLPGAGAAALGRHNAQAGTGVLPGMGTASWSGAGVASWSGGAAEAQDGYGSQLARRAQMVCMDGVKKQVAWPAAAASTCTAAAATN</sequence>
<accession>A0A3L6R0W6</accession>
<feature type="compositionally biased region" description="Low complexity" evidence="1">
    <location>
        <begin position="100"/>
        <end position="126"/>
    </location>
</feature>
<feature type="compositionally biased region" description="Basic residues" evidence="1">
    <location>
        <begin position="213"/>
        <end position="225"/>
    </location>
</feature>
<evidence type="ECO:0000313" key="3">
    <source>
        <dbReference type="Proteomes" id="UP000275267"/>
    </source>
</evidence>
<protein>
    <submittedName>
        <fullName evidence="2">Uncharacterized protein</fullName>
    </submittedName>
</protein>
<name>A0A3L6R0W6_PANMI</name>
<organism evidence="2 3">
    <name type="scientific">Panicum miliaceum</name>
    <name type="common">Proso millet</name>
    <name type="synonym">Broomcorn millet</name>
    <dbReference type="NCBI Taxonomy" id="4540"/>
    <lineage>
        <taxon>Eukaryota</taxon>
        <taxon>Viridiplantae</taxon>
        <taxon>Streptophyta</taxon>
        <taxon>Embryophyta</taxon>
        <taxon>Tracheophyta</taxon>
        <taxon>Spermatophyta</taxon>
        <taxon>Magnoliopsida</taxon>
        <taxon>Liliopsida</taxon>
        <taxon>Poales</taxon>
        <taxon>Poaceae</taxon>
        <taxon>PACMAD clade</taxon>
        <taxon>Panicoideae</taxon>
        <taxon>Panicodae</taxon>
        <taxon>Paniceae</taxon>
        <taxon>Panicinae</taxon>
        <taxon>Panicum</taxon>
        <taxon>Panicum sect. Panicum</taxon>
    </lineage>
</organism>
<feature type="region of interest" description="Disordered" evidence="1">
    <location>
        <begin position="205"/>
        <end position="258"/>
    </location>
</feature>
<comment type="caution">
    <text evidence="2">The sequence shown here is derived from an EMBL/GenBank/DDBJ whole genome shotgun (WGS) entry which is preliminary data.</text>
</comment>
<proteinExistence type="predicted"/>
<feature type="region of interest" description="Disordered" evidence="1">
    <location>
        <begin position="66"/>
        <end position="169"/>
    </location>
</feature>
<evidence type="ECO:0000313" key="2">
    <source>
        <dbReference type="EMBL" id="RLM93112.1"/>
    </source>
</evidence>
<reference evidence="3" key="1">
    <citation type="journal article" date="2019" name="Nat. Commun.">
        <title>The genome of broomcorn millet.</title>
        <authorList>
            <person name="Zou C."/>
            <person name="Miki D."/>
            <person name="Li D."/>
            <person name="Tang Q."/>
            <person name="Xiao L."/>
            <person name="Rajput S."/>
            <person name="Deng P."/>
            <person name="Jia W."/>
            <person name="Huang R."/>
            <person name="Zhang M."/>
            <person name="Sun Y."/>
            <person name="Hu J."/>
            <person name="Fu X."/>
            <person name="Schnable P.S."/>
            <person name="Li F."/>
            <person name="Zhang H."/>
            <person name="Feng B."/>
            <person name="Zhu X."/>
            <person name="Liu R."/>
            <person name="Schnable J.C."/>
            <person name="Zhu J.-K."/>
            <person name="Zhang H."/>
        </authorList>
    </citation>
    <scope>NUCLEOTIDE SEQUENCE [LARGE SCALE GENOMIC DNA]</scope>
</reference>
<keyword evidence="3" id="KW-1185">Reference proteome</keyword>
<gene>
    <name evidence="2" type="ORF">C2845_PM08G20890</name>
</gene>
<dbReference type="EMBL" id="PQIB02000010">
    <property type="protein sequence ID" value="RLM93112.1"/>
    <property type="molecule type" value="Genomic_DNA"/>
</dbReference>